<dbReference type="PANTHER" id="PTHR45881">
    <property type="entry name" value="CHECKPOINT SUPPRESSOR 1-LIKE, ISOFORM A-RELATED"/>
    <property type="match status" value="1"/>
</dbReference>
<sequence length="194" mass="21471">MHPSDCYNFIGRLISKTNLLLISEHNVIVGSAAPQSGVDFQVADSKMISNKHFIVVYGNNKFFVLLLSKKGLYIDGIFHSKLNTLYKLPKSCCFQFPGTNVKMCFESLIDPVDLTPNIGLLVKRHMLPLFISNMLGRNYGIVLTESNVSAGCKRTENSQNHYTVDSSTMNLFLELVGSATIRNSRSESSAAGLE</sequence>
<dbReference type="GO" id="GO:0005634">
    <property type="term" value="C:nucleus"/>
    <property type="evidence" value="ECO:0007669"/>
    <property type="project" value="UniProtKB-SubCell"/>
</dbReference>
<dbReference type="AlphaFoldDB" id="A0A182SKW0"/>
<evidence type="ECO:0000256" key="2">
    <source>
        <dbReference type="ARBA" id="ARBA00023015"/>
    </source>
</evidence>
<reference evidence="7" key="1">
    <citation type="submission" date="2013-09" db="EMBL/GenBank/DDBJ databases">
        <title>The Genome Sequence of Anopheles maculatus species B.</title>
        <authorList>
            <consortium name="The Broad Institute Genomics Platform"/>
            <person name="Neafsey D.E."/>
            <person name="Besansky N."/>
            <person name="Howell P."/>
            <person name="Walton C."/>
            <person name="Young S.K."/>
            <person name="Zeng Q."/>
            <person name="Gargeya S."/>
            <person name="Fitzgerald M."/>
            <person name="Haas B."/>
            <person name="Abouelleil A."/>
            <person name="Allen A.W."/>
            <person name="Alvarado L."/>
            <person name="Arachchi H.M."/>
            <person name="Berlin A.M."/>
            <person name="Chapman S.B."/>
            <person name="Gainer-Dewar J."/>
            <person name="Goldberg J."/>
            <person name="Griggs A."/>
            <person name="Gujja S."/>
            <person name="Hansen M."/>
            <person name="Howarth C."/>
            <person name="Imamovic A."/>
            <person name="Ireland A."/>
            <person name="Larimer J."/>
            <person name="McCowan C."/>
            <person name="Murphy C."/>
            <person name="Pearson M."/>
            <person name="Poon T.W."/>
            <person name="Priest M."/>
            <person name="Roberts A."/>
            <person name="Saif S."/>
            <person name="Shea T."/>
            <person name="Sisk P."/>
            <person name="Sykes S."/>
            <person name="Wortman J."/>
            <person name="Nusbaum C."/>
            <person name="Birren B."/>
        </authorList>
    </citation>
    <scope>NUCLEOTIDE SEQUENCE [LARGE SCALE GENOMIC DNA]</scope>
    <source>
        <strain evidence="7">maculatus3</strain>
    </source>
</reference>
<accession>A0A182SKW0</accession>
<evidence type="ECO:0000313" key="6">
    <source>
        <dbReference type="EnsemblMetazoa" id="AMAM008775-PA"/>
    </source>
</evidence>
<dbReference type="InterPro" id="IPR008984">
    <property type="entry name" value="SMAD_FHA_dom_sf"/>
</dbReference>
<evidence type="ECO:0000256" key="3">
    <source>
        <dbReference type="ARBA" id="ARBA00023163"/>
    </source>
</evidence>
<dbReference type="Proteomes" id="UP000075901">
    <property type="component" value="Unassembled WGS sequence"/>
</dbReference>
<evidence type="ECO:0000313" key="7">
    <source>
        <dbReference type="Proteomes" id="UP000075901"/>
    </source>
</evidence>
<dbReference type="VEuPathDB" id="VectorBase:AMAM008775"/>
<protein>
    <submittedName>
        <fullName evidence="6">FHA domain-containing protein</fullName>
    </submittedName>
</protein>
<feature type="domain" description="FHA" evidence="5">
    <location>
        <begin position="27"/>
        <end position="79"/>
    </location>
</feature>
<proteinExistence type="predicted"/>
<name>A0A182SKW0_9DIPT</name>
<dbReference type="Gene3D" id="2.60.200.20">
    <property type="match status" value="1"/>
</dbReference>
<dbReference type="GO" id="GO:0000978">
    <property type="term" value="F:RNA polymerase II cis-regulatory region sequence-specific DNA binding"/>
    <property type="evidence" value="ECO:0007669"/>
    <property type="project" value="TreeGrafter"/>
</dbReference>
<evidence type="ECO:0000256" key="1">
    <source>
        <dbReference type="ARBA" id="ARBA00004123"/>
    </source>
</evidence>
<dbReference type="Pfam" id="PF00498">
    <property type="entry name" value="FHA"/>
    <property type="match status" value="1"/>
</dbReference>
<dbReference type="PROSITE" id="PS50006">
    <property type="entry name" value="FHA_DOMAIN"/>
    <property type="match status" value="1"/>
</dbReference>
<evidence type="ECO:0000259" key="5">
    <source>
        <dbReference type="PROSITE" id="PS50006"/>
    </source>
</evidence>
<dbReference type="GO" id="GO:0000981">
    <property type="term" value="F:DNA-binding transcription factor activity, RNA polymerase II-specific"/>
    <property type="evidence" value="ECO:0007669"/>
    <property type="project" value="TreeGrafter"/>
</dbReference>
<dbReference type="InterPro" id="IPR000253">
    <property type="entry name" value="FHA_dom"/>
</dbReference>
<dbReference type="PANTHER" id="PTHR45881:SF7">
    <property type="entry name" value="CHECKPOINT SUPPRESSOR 1-LIKE, ISOFORM A-RELATED"/>
    <property type="match status" value="1"/>
</dbReference>
<dbReference type="SUPFAM" id="SSF49879">
    <property type="entry name" value="SMAD/FHA domain"/>
    <property type="match status" value="1"/>
</dbReference>
<organism evidence="6 7">
    <name type="scientific">Anopheles maculatus</name>
    <dbReference type="NCBI Taxonomy" id="74869"/>
    <lineage>
        <taxon>Eukaryota</taxon>
        <taxon>Metazoa</taxon>
        <taxon>Ecdysozoa</taxon>
        <taxon>Arthropoda</taxon>
        <taxon>Hexapoda</taxon>
        <taxon>Insecta</taxon>
        <taxon>Pterygota</taxon>
        <taxon>Neoptera</taxon>
        <taxon>Endopterygota</taxon>
        <taxon>Diptera</taxon>
        <taxon>Nematocera</taxon>
        <taxon>Culicoidea</taxon>
        <taxon>Culicidae</taxon>
        <taxon>Anophelinae</taxon>
        <taxon>Anopheles</taxon>
        <taxon>Anopheles maculatus group</taxon>
    </lineage>
</organism>
<reference evidence="6" key="2">
    <citation type="submission" date="2020-05" db="UniProtKB">
        <authorList>
            <consortium name="EnsemblMetazoa"/>
        </authorList>
    </citation>
    <scope>IDENTIFICATION</scope>
    <source>
        <strain evidence="6">maculatus3</strain>
    </source>
</reference>
<keyword evidence="3" id="KW-0804">Transcription</keyword>
<comment type="subcellular location">
    <subcellularLocation>
        <location evidence="1">Nucleus</location>
    </subcellularLocation>
</comment>
<keyword evidence="4" id="KW-0539">Nucleus</keyword>
<dbReference type="EnsemblMetazoa" id="AMAM008775-RA">
    <property type="protein sequence ID" value="AMAM008775-PA"/>
    <property type="gene ID" value="AMAM008775"/>
</dbReference>
<keyword evidence="2" id="KW-0805">Transcription regulation</keyword>
<evidence type="ECO:0000256" key="4">
    <source>
        <dbReference type="ARBA" id="ARBA00023242"/>
    </source>
</evidence>
<keyword evidence="7" id="KW-1185">Reference proteome</keyword>